<keyword evidence="3" id="KW-1185">Reference proteome</keyword>
<dbReference type="Proteomes" id="UP000598996">
    <property type="component" value="Unassembled WGS sequence"/>
</dbReference>
<protein>
    <submittedName>
        <fullName evidence="2">Nuclear transport factor 2 family protein</fullName>
    </submittedName>
</protein>
<dbReference type="SUPFAM" id="SSF54427">
    <property type="entry name" value="NTF2-like"/>
    <property type="match status" value="2"/>
</dbReference>
<reference evidence="2 3" key="1">
    <citation type="submission" date="2021-01" db="EMBL/GenBank/DDBJ databases">
        <title>Actinoplanes sp. nov. LDG1-01 isolated from lichen.</title>
        <authorList>
            <person name="Saeng-In P."/>
            <person name="Phongsopitanun W."/>
            <person name="Kanchanasin P."/>
            <person name="Yuki M."/>
            <person name="Kudo T."/>
            <person name="Ohkuma M."/>
            <person name="Tanasupawat S."/>
        </authorList>
    </citation>
    <scope>NUCLEOTIDE SEQUENCE [LARGE SCALE GENOMIC DNA]</scope>
    <source>
        <strain evidence="2 3">LDG1-01</strain>
    </source>
</reference>
<organism evidence="2 3">
    <name type="scientific">Paractinoplanes lichenicola</name>
    <dbReference type="NCBI Taxonomy" id="2802976"/>
    <lineage>
        <taxon>Bacteria</taxon>
        <taxon>Bacillati</taxon>
        <taxon>Actinomycetota</taxon>
        <taxon>Actinomycetes</taxon>
        <taxon>Micromonosporales</taxon>
        <taxon>Micromonosporaceae</taxon>
        <taxon>Paractinoplanes</taxon>
    </lineage>
</organism>
<comment type="caution">
    <text evidence="2">The sequence shown here is derived from an EMBL/GenBank/DDBJ whole genome shotgun (WGS) entry which is preliminary data.</text>
</comment>
<sequence length="271" mass="29431">MPSEAHDLFHRLFTAKTARDVDATHAFFHPDRTFYADAALGWVWPTSEALRAVWAEYMPAWPDGARSYPTRILGDTTSAIVFMTDTPELFGGEIRAIAPIDFADGRIVRWIDYWDARNFGAAQAAGMRTPPEQYPDLYAALPARTPTRIDEVAAALHESLATGEPAALFAAEAVFEDLTLRTTIRGHAAIGRYFSRAAKSLPYGPGAQLRHVVGTDLGGGYEWQSTGPVPRGVTALELTPDAAIDRMTTVWDGALLPDDALLALAACAVDV</sequence>
<evidence type="ECO:0000259" key="1">
    <source>
        <dbReference type="Pfam" id="PF12680"/>
    </source>
</evidence>
<dbReference type="RefSeq" id="WP_202992426.1">
    <property type="nucleotide sequence ID" value="NZ_JAENHO010000004.1"/>
</dbReference>
<dbReference type="EMBL" id="JAENHO010000004">
    <property type="protein sequence ID" value="MBL7255921.1"/>
    <property type="molecule type" value="Genomic_DNA"/>
</dbReference>
<feature type="domain" description="SnoaL-like" evidence="1">
    <location>
        <begin position="10"/>
        <end position="110"/>
    </location>
</feature>
<name>A0ABS1VN73_9ACTN</name>
<dbReference type="InterPro" id="IPR032710">
    <property type="entry name" value="NTF2-like_dom_sf"/>
</dbReference>
<evidence type="ECO:0000313" key="2">
    <source>
        <dbReference type="EMBL" id="MBL7255921.1"/>
    </source>
</evidence>
<gene>
    <name evidence="2" type="ORF">JKJ07_16585</name>
</gene>
<dbReference type="Gene3D" id="3.10.450.50">
    <property type="match status" value="2"/>
</dbReference>
<dbReference type="InterPro" id="IPR037401">
    <property type="entry name" value="SnoaL-like"/>
</dbReference>
<proteinExistence type="predicted"/>
<accession>A0ABS1VN73</accession>
<dbReference type="Pfam" id="PF12680">
    <property type="entry name" value="SnoaL_2"/>
    <property type="match status" value="1"/>
</dbReference>
<evidence type="ECO:0000313" key="3">
    <source>
        <dbReference type="Proteomes" id="UP000598996"/>
    </source>
</evidence>